<name>A0A6A4I6H7_9AGAR</name>
<gene>
    <name evidence="1" type="ORF">BT96DRAFT_935760</name>
</gene>
<dbReference type="Proteomes" id="UP000799118">
    <property type="component" value="Unassembled WGS sequence"/>
</dbReference>
<protein>
    <submittedName>
        <fullName evidence="1">Uncharacterized protein</fullName>
    </submittedName>
</protein>
<evidence type="ECO:0000313" key="2">
    <source>
        <dbReference type="Proteomes" id="UP000799118"/>
    </source>
</evidence>
<evidence type="ECO:0000313" key="1">
    <source>
        <dbReference type="EMBL" id="KAE9404414.1"/>
    </source>
</evidence>
<organism evidence="1 2">
    <name type="scientific">Gymnopus androsaceus JB14</name>
    <dbReference type="NCBI Taxonomy" id="1447944"/>
    <lineage>
        <taxon>Eukaryota</taxon>
        <taxon>Fungi</taxon>
        <taxon>Dikarya</taxon>
        <taxon>Basidiomycota</taxon>
        <taxon>Agaricomycotina</taxon>
        <taxon>Agaricomycetes</taxon>
        <taxon>Agaricomycetidae</taxon>
        <taxon>Agaricales</taxon>
        <taxon>Marasmiineae</taxon>
        <taxon>Omphalotaceae</taxon>
        <taxon>Gymnopus</taxon>
    </lineage>
</organism>
<dbReference type="AlphaFoldDB" id="A0A6A4I6H7"/>
<reference evidence="1" key="1">
    <citation type="journal article" date="2019" name="Environ. Microbiol.">
        <title>Fungal ecological strategies reflected in gene transcription - a case study of two litter decomposers.</title>
        <authorList>
            <person name="Barbi F."/>
            <person name="Kohler A."/>
            <person name="Barry K."/>
            <person name="Baskaran P."/>
            <person name="Daum C."/>
            <person name="Fauchery L."/>
            <person name="Ihrmark K."/>
            <person name="Kuo A."/>
            <person name="LaButti K."/>
            <person name="Lipzen A."/>
            <person name="Morin E."/>
            <person name="Grigoriev I.V."/>
            <person name="Henrissat B."/>
            <person name="Lindahl B."/>
            <person name="Martin F."/>
        </authorList>
    </citation>
    <scope>NUCLEOTIDE SEQUENCE</scope>
    <source>
        <strain evidence="1">JB14</strain>
    </source>
</reference>
<proteinExistence type="predicted"/>
<keyword evidence="2" id="KW-1185">Reference proteome</keyword>
<sequence>MMMKELQNSILSLEEGFEQNLIQSPGLCCSLSWEASVDQNPQRNSKIVLILQIDVYRAVEDGGRAKLQKECSPEIPDAQCWWNTSSVELAERINHNSYGITEDLQDRISAQWALRNINMNIVLKYSVEPRPDDGWCTLEARAVYHSHFQHSVSLPPELPSLQVISDAGQVLSRPTAIVLGFTEIILRVYRGFERIVFSILILF</sequence>
<accession>A0A6A4I6H7</accession>
<dbReference type="EMBL" id="ML769417">
    <property type="protein sequence ID" value="KAE9404414.1"/>
    <property type="molecule type" value="Genomic_DNA"/>
</dbReference>